<evidence type="ECO:0000313" key="2">
    <source>
        <dbReference type="EMBL" id="MCW3170823.1"/>
    </source>
</evidence>
<dbReference type="Gene3D" id="1.20.1260.10">
    <property type="match status" value="1"/>
</dbReference>
<dbReference type="Proteomes" id="UP001163731">
    <property type="component" value="Unassembled WGS sequence"/>
</dbReference>
<dbReference type="RefSeq" id="WP_264751951.1">
    <property type="nucleotide sequence ID" value="NZ_JAPDHW010000033.1"/>
</dbReference>
<evidence type="ECO:0000259" key="1">
    <source>
        <dbReference type="Pfam" id="PF09537"/>
    </source>
</evidence>
<evidence type="ECO:0000313" key="3">
    <source>
        <dbReference type="Proteomes" id="UP001163731"/>
    </source>
</evidence>
<dbReference type="EMBL" id="JAPDHW010000033">
    <property type="protein sequence ID" value="MCW3170823.1"/>
    <property type="molecule type" value="Genomic_DNA"/>
</dbReference>
<accession>A0ABT3I463</accession>
<dbReference type="InterPro" id="IPR012347">
    <property type="entry name" value="Ferritin-like"/>
</dbReference>
<comment type="caution">
    <text evidence="2">The sequence shown here is derived from an EMBL/GenBank/DDBJ whole genome shotgun (WGS) entry which is preliminary data.</text>
</comment>
<dbReference type="InterPro" id="IPR011971">
    <property type="entry name" value="CHP02284"/>
</dbReference>
<gene>
    <name evidence="2" type="ORF">OMO38_20015</name>
</gene>
<organism evidence="2 3">
    <name type="scientific">Chryseobacterium kimseyorum</name>
    <dbReference type="NCBI Taxonomy" id="2984028"/>
    <lineage>
        <taxon>Bacteria</taxon>
        <taxon>Pseudomonadati</taxon>
        <taxon>Bacteroidota</taxon>
        <taxon>Flavobacteriia</taxon>
        <taxon>Flavobacteriales</taxon>
        <taxon>Weeksellaceae</taxon>
        <taxon>Chryseobacterium group</taxon>
        <taxon>Chryseobacterium</taxon>
    </lineage>
</organism>
<feature type="domain" description="DUF2383" evidence="1">
    <location>
        <begin position="16"/>
        <end position="126"/>
    </location>
</feature>
<reference evidence="2" key="1">
    <citation type="submission" date="2022-10" db="EMBL/GenBank/DDBJ databases">
        <title>Chryseobacterium babae sp. nov. isolated from the gut of the beetle Oryctes rhinoceros, and Chryseobacterium kimseyorum sp. nov., isolated from a stick insect rearing cage.</title>
        <authorList>
            <person name="Shelomi M."/>
            <person name="Han C.-J."/>
            <person name="Chen W.-M."/>
            <person name="Chen H.-K."/>
            <person name="Liaw S.-J."/>
            <person name="Muhle E."/>
            <person name="Clermont D."/>
        </authorList>
    </citation>
    <scope>NUCLEOTIDE SEQUENCE</scope>
    <source>
        <strain evidence="2">09-1422</strain>
    </source>
</reference>
<dbReference type="InterPro" id="IPR019052">
    <property type="entry name" value="DUF2383"/>
</dbReference>
<dbReference type="NCBIfam" id="TIGR02284">
    <property type="entry name" value="PA2169 family four-helix-bundle protein"/>
    <property type="match status" value="1"/>
</dbReference>
<name>A0ABT3I463_9FLAO</name>
<proteinExistence type="predicted"/>
<keyword evidence="3" id="KW-1185">Reference proteome</keyword>
<sequence length="160" mass="18241">MRILYQLKYYLDYKKTVATLNDLLKITNDRIQGFSKVEEKVWDHYLHLKNNYEEMIRESQTMKSDLLGLITNRGGIADDTSTTAGALNRTWIDLKNSFSGDNSEATLENVMFGEKAAIRSYQAALDSGDLCSESTFLVASQLEKLKSSYNKFSSLERNLD</sequence>
<dbReference type="Pfam" id="PF09537">
    <property type="entry name" value="DUF2383"/>
    <property type="match status" value="1"/>
</dbReference>
<protein>
    <submittedName>
        <fullName evidence="2">PA2169 family four-helix-bundle protein</fullName>
    </submittedName>
</protein>